<keyword evidence="2" id="KW-0812">Transmembrane</keyword>
<dbReference type="GO" id="GO:0080120">
    <property type="term" value="P:CAAX-box protein maturation"/>
    <property type="evidence" value="ECO:0007669"/>
    <property type="project" value="UniProtKB-ARBA"/>
</dbReference>
<protein>
    <submittedName>
        <fullName evidence="4">CAAX amino protease</fullName>
    </submittedName>
</protein>
<feature type="transmembrane region" description="Helical" evidence="2">
    <location>
        <begin position="122"/>
        <end position="143"/>
    </location>
</feature>
<feature type="transmembrane region" description="Helical" evidence="2">
    <location>
        <begin position="197"/>
        <end position="215"/>
    </location>
</feature>
<dbReference type="Pfam" id="PF02517">
    <property type="entry name" value="Rce1-like"/>
    <property type="match status" value="1"/>
</dbReference>
<dbReference type="InterPro" id="IPR003675">
    <property type="entry name" value="Rce1/LyrA-like_dom"/>
</dbReference>
<evidence type="ECO:0000259" key="3">
    <source>
        <dbReference type="Pfam" id="PF02517"/>
    </source>
</evidence>
<evidence type="ECO:0000256" key="1">
    <source>
        <dbReference type="ARBA" id="ARBA00009067"/>
    </source>
</evidence>
<organism evidence="4 5">
    <name type="scientific">Liquorilactobacillus vini DSM 20605</name>
    <dbReference type="NCBI Taxonomy" id="1133569"/>
    <lineage>
        <taxon>Bacteria</taxon>
        <taxon>Bacillati</taxon>
        <taxon>Bacillota</taxon>
        <taxon>Bacilli</taxon>
        <taxon>Lactobacillales</taxon>
        <taxon>Lactobacillaceae</taxon>
        <taxon>Liquorilactobacillus</taxon>
    </lineage>
</organism>
<dbReference type="EMBL" id="AYYX01000024">
    <property type="protein sequence ID" value="KRM88708.1"/>
    <property type="molecule type" value="Genomic_DNA"/>
</dbReference>
<dbReference type="STRING" id="1133569.FD21_GL000906"/>
<dbReference type="GO" id="GO:0004175">
    <property type="term" value="F:endopeptidase activity"/>
    <property type="evidence" value="ECO:0007669"/>
    <property type="project" value="UniProtKB-ARBA"/>
</dbReference>
<dbReference type="eggNOG" id="COG1266">
    <property type="taxonomic scope" value="Bacteria"/>
</dbReference>
<keyword evidence="2" id="KW-1133">Transmembrane helix</keyword>
<dbReference type="AlphaFoldDB" id="A0A0R2CFD3"/>
<keyword evidence="5" id="KW-1185">Reference proteome</keyword>
<accession>A0A0R2CFD3</accession>
<evidence type="ECO:0000313" key="4">
    <source>
        <dbReference type="EMBL" id="KRM88708.1"/>
    </source>
</evidence>
<comment type="similarity">
    <text evidence="1">Belongs to the UPF0177 family.</text>
</comment>
<keyword evidence="4" id="KW-0378">Hydrolase</keyword>
<dbReference type="PANTHER" id="PTHR43592">
    <property type="entry name" value="CAAX AMINO TERMINAL PROTEASE"/>
    <property type="match status" value="1"/>
</dbReference>
<proteinExistence type="inferred from homology"/>
<evidence type="ECO:0000256" key="2">
    <source>
        <dbReference type="SAM" id="Phobius"/>
    </source>
</evidence>
<feature type="domain" description="CAAX prenyl protease 2/Lysostaphin resistance protein A-like" evidence="3">
    <location>
        <begin position="167"/>
        <end position="252"/>
    </location>
</feature>
<comment type="caution">
    <text evidence="4">The sequence shown here is derived from an EMBL/GenBank/DDBJ whole genome shotgun (WGS) entry which is preliminary data.</text>
</comment>
<keyword evidence="2" id="KW-0472">Membrane</keyword>
<feature type="transmembrane region" description="Helical" evidence="2">
    <location>
        <begin position="267"/>
        <end position="290"/>
    </location>
</feature>
<name>A0A0R2CFD3_9LACO</name>
<dbReference type="PATRIC" id="fig|1133569.4.peg.1004"/>
<feature type="transmembrane region" description="Helical" evidence="2">
    <location>
        <begin position="83"/>
        <end position="101"/>
    </location>
</feature>
<dbReference type="PANTHER" id="PTHR43592:SF15">
    <property type="entry name" value="CAAX AMINO TERMINAL PROTEASE FAMILY PROTEIN"/>
    <property type="match status" value="1"/>
</dbReference>
<dbReference type="Proteomes" id="UP000051576">
    <property type="component" value="Unassembled WGS sequence"/>
</dbReference>
<feature type="transmembrane region" description="Helical" evidence="2">
    <location>
        <begin position="311"/>
        <end position="334"/>
    </location>
</feature>
<dbReference type="GO" id="GO:0006508">
    <property type="term" value="P:proteolysis"/>
    <property type="evidence" value="ECO:0007669"/>
    <property type="project" value="UniProtKB-KW"/>
</dbReference>
<feature type="transmembrane region" description="Helical" evidence="2">
    <location>
        <begin position="222"/>
        <end position="247"/>
    </location>
</feature>
<gene>
    <name evidence="4" type="ORF">FD21_GL000906</name>
</gene>
<evidence type="ECO:0000313" key="5">
    <source>
        <dbReference type="Proteomes" id="UP000051576"/>
    </source>
</evidence>
<keyword evidence="4" id="KW-0645">Protease</keyword>
<feature type="transmembrane region" description="Helical" evidence="2">
    <location>
        <begin position="46"/>
        <end position="68"/>
    </location>
</feature>
<sequence>MLFINKQLASRTKKYYTFIKTEVKVLQWIKQIISKKSFLQKKITKIVGVTLIYYLIFQVGASGVFLFLKHVLKWPLQRLNQSGWPYLAAILFGFIFIILISSKQDWQRYWQTGPQKMTAKTFLSLIAILLTGQIAASLFAQFLESVFQLFGLSVLAQLKDATQHSESFSMLLYAAVFGPLLEELVFRGFVLQSLNKINSVLAILGSAYLFGLYHVNFVQSPFAFLIGLVLGYTALTYGLFWSLLLHIFNNFVLGDFLNQLLRLVPTIAANEISSGLILFGGIIGVLVLAAKSQLIKAWFSKLKLSRQFIKLYFGNHLVILITVSVVIIACLSLGRV</sequence>
<reference evidence="4 5" key="1">
    <citation type="journal article" date="2015" name="Genome Announc.">
        <title>Expanding the biotechnology potential of lactobacilli through comparative genomics of 213 strains and associated genera.</title>
        <authorList>
            <person name="Sun Z."/>
            <person name="Harris H.M."/>
            <person name="McCann A."/>
            <person name="Guo C."/>
            <person name="Argimon S."/>
            <person name="Zhang W."/>
            <person name="Yang X."/>
            <person name="Jeffery I.B."/>
            <person name="Cooney J.C."/>
            <person name="Kagawa T.F."/>
            <person name="Liu W."/>
            <person name="Song Y."/>
            <person name="Salvetti E."/>
            <person name="Wrobel A."/>
            <person name="Rasinkangas P."/>
            <person name="Parkhill J."/>
            <person name="Rea M.C."/>
            <person name="O'Sullivan O."/>
            <person name="Ritari J."/>
            <person name="Douillard F.P."/>
            <person name="Paul Ross R."/>
            <person name="Yang R."/>
            <person name="Briner A.E."/>
            <person name="Felis G.E."/>
            <person name="de Vos W.M."/>
            <person name="Barrangou R."/>
            <person name="Klaenhammer T.R."/>
            <person name="Caufield P.W."/>
            <person name="Cui Y."/>
            <person name="Zhang H."/>
            <person name="O'Toole P.W."/>
        </authorList>
    </citation>
    <scope>NUCLEOTIDE SEQUENCE [LARGE SCALE GENOMIC DNA]</scope>
    <source>
        <strain evidence="4 5">DSM 20605</strain>
    </source>
</reference>